<reference evidence="1" key="1">
    <citation type="submission" date="2020-02" db="EMBL/GenBank/DDBJ databases">
        <authorList>
            <person name="Meier V. D."/>
        </authorList>
    </citation>
    <scope>NUCLEOTIDE SEQUENCE</scope>
    <source>
        <strain evidence="1">AVDCRST_MAG90</strain>
    </source>
</reference>
<dbReference type="AlphaFoldDB" id="A0A6J4LF73"/>
<accession>A0A6J4LF73</accession>
<protein>
    <submittedName>
        <fullName evidence="1">Uncharacterized protein</fullName>
    </submittedName>
</protein>
<proteinExistence type="predicted"/>
<feature type="non-terminal residue" evidence="1">
    <location>
        <position position="1"/>
    </location>
</feature>
<evidence type="ECO:0000313" key="1">
    <source>
        <dbReference type="EMBL" id="CAA9327253.1"/>
    </source>
</evidence>
<gene>
    <name evidence="1" type="ORF">AVDCRST_MAG90-1285</name>
</gene>
<name>A0A6J4LF73_9HYPH</name>
<organism evidence="1">
    <name type="scientific">uncultured Microvirga sp</name>
    <dbReference type="NCBI Taxonomy" id="412392"/>
    <lineage>
        <taxon>Bacteria</taxon>
        <taxon>Pseudomonadati</taxon>
        <taxon>Pseudomonadota</taxon>
        <taxon>Alphaproteobacteria</taxon>
        <taxon>Hyphomicrobiales</taxon>
        <taxon>Methylobacteriaceae</taxon>
        <taxon>Microvirga</taxon>
        <taxon>environmental samples</taxon>
    </lineage>
</organism>
<sequence length="29" mass="3191">FPTVSRCNVKDLVTTAIGIDDAAKNVWKQ</sequence>
<dbReference type="EMBL" id="CADCUC010000252">
    <property type="protein sequence ID" value="CAA9327253.1"/>
    <property type="molecule type" value="Genomic_DNA"/>
</dbReference>